<proteinExistence type="predicted"/>
<dbReference type="EMBL" id="JAJEQF010000007">
    <property type="protein sequence ID" value="MCC2166961.1"/>
    <property type="molecule type" value="Genomic_DNA"/>
</dbReference>
<evidence type="ECO:0000256" key="1">
    <source>
        <dbReference type="SAM" id="Phobius"/>
    </source>
</evidence>
<comment type="caution">
    <text evidence="2">The sequence shown here is derived from an EMBL/GenBank/DDBJ whole genome shotgun (WGS) entry which is preliminary data.</text>
</comment>
<name>A0AAE3AUA7_9FIRM</name>
<keyword evidence="1" id="KW-0472">Membrane</keyword>
<feature type="transmembrane region" description="Helical" evidence="1">
    <location>
        <begin position="12"/>
        <end position="28"/>
    </location>
</feature>
<feature type="transmembrane region" description="Helical" evidence="1">
    <location>
        <begin position="54"/>
        <end position="73"/>
    </location>
</feature>
<keyword evidence="3" id="KW-1185">Reference proteome</keyword>
<dbReference type="SUPFAM" id="SSF48317">
    <property type="entry name" value="Acid phosphatase/Vanadium-dependent haloperoxidase"/>
    <property type="match status" value="1"/>
</dbReference>
<evidence type="ECO:0000313" key="3">
    <source>
        <dbReference type="Proteomes" id="UP001199355"/>
    </source>
</evidence>
<protein>
    <submittedName>
        <fullName evidence="2">Phosphatase PAP2 family protein</fullName>
    </submittedName>
</protein>
<keyword evidence="1" id="KW-1133">Transmembrane helix</keyword>
<dbReference type="AlphaFoldDB" id="A0AAE3AUA7"/>
<reference evidence="2 3" key="1">
    <citation type="submission" date="2021-10" db="EMBL/GenBank/DDBJ databases">
        <title>Anaerobic single-cell dispensing facilitates the cultivation of human gut bacteria.</title>
        <authorList>
            <person name="Afrizal A."/>
        </authorList>
    </citation>
    <scope>NUCLEOTIDE SEQUENCE [LARGE SCALE GENOMIC DNA]</scope>
    <source>
        <strain evidence="2 3">CLA-AA-H244</strain>
    </source>
</reference>
<organism evidence="2 3">
    <name type="scientific">Gallintestinimicrobium propionicum</name>
    <dbReference type="NCBI Taxonomy" id="2981770"/>
    <lineage>
        <taxon>Bacteria</taxon>
        <taxon>Bacillati</taxon>
        <taxon>Bacillota</taxon>
        <taxon>Clostridia</taxon>
        <taxon>Lachnospirales</taxon>
        <taxon>Lachnospiraceae</taxon>
        <taxon>Gallintestinimicrobium</taxon>
    </lineage>
</organism>
<feature type="transmembrane region" description="Helical" evidence="1">
    <location>
        <begin position="186"/>
        <end position="204"/>
    </location>
</feature>
<dbReference type="InterPro" id="IPR036938">
    <property type="entry name" value="PAP2/HPO_sf"/>
</dbReference>
<dbReference type="RefSeq" id="WP_308727880.1">
    <property type="nucleotide sequence ID" value="NZ_JAJEQF010000007.1"/>
</dbReference>
<sequence>MKRYYEKYKHIIPLAIFGVIYVLWFYLLEHRTNVQYMVVHMNIDDYIPFCEYFVVPYLLWFAYVPAVLGYLFFKDRRNYDRCAVFLCTGMLIFLVISTFIPNIQHLRLHTMPRHNVFTVLVSQLWQTDTPTNLFPSIHVYNSLGAHFAVMNNETLSGKKWVRRGSLILCVSIILSTMFIKQHSMFDVLMAFIMGAVMYATVYYYDVVGAYRFQTGK</sequence>
<accession>A0AAE3AUA7</accession>
<feature type="transmembrane region" description="Helical" evidence="1">
    <location>
        <begin position="82"/>
        <end position="103"/>
    </location>
</feature>
<gene>
    <name evidence="2" type="ORF">LKD45_04505</name>
</gene>
<keyword evidence="1" id="KW-0812">Transmembrane</keyword>
<dbReference type="Proteomes" id="UP001199355">
    <property type="component" value="Unassembled WGS sequence"/>
</dbReference>
<evidence type="ECO:0000313" key="2">
    <source>
        <dbReference type="EMBL" id="MCC2166961.1"/>
    </source>
</evidence>
<feature type="transmembrane region" description="Helical" evidence="1">
    <location>
        <begin position="160"/>
        <end position="179"/>
    </location>
</feature>